<evidence type="ECO:0000313" key="2">
    <source>
        <dbReference type="Proteomes" id="UP000663193"/>
    </source>
</evidence>
<dbReference type="AlphaFoldDB" id="A0A7U2I1V7"/>
<sequence>MNVQLIVQLKRGNPCYEDNTWETAFAKHKTYFAAACILYVLLKSSPPIAAACNASPRLPFNSVGGPAGFSVVAPPVPTLNSSIKASSNTASTCT</sequence>
<gene>
    <name evidence="1" type="ORF">JI435_434050</name>
</gene>
<dbReference type="Proteomes" id="UP000663193">
    <property type="component" value="Chromosome 6"/>
</dbReference>
<protein>
    <submittedName>
        <fullName evidence="1">Uncharacterized protein</fullName>
    </submittedName>
</protein>
<accession>A0A7U2I1V7</accession>
<keyword evidence="2" id="KW-1185">Reference proteome</keyword>
<evidence type="ECO:0000313" key="1">
    <source>
        <dbReference type="EMBL" id="QRC96691.1"/>
    </source>
</evidence>
<proteinExistence type="predicted"/>
<reference evidence="2" key="1">
    <citation type="journal article" date="2021" name="BMC Genomics">
        <title>Chromosome-level genome assembly and manually-curated proteome of model necrotroph Parastagonospora nodorum Sn15 reveals a genome-wide trove of candidate effector homologs, and redundancy of virulence-related functions within an accessory chromosome.</title>
        <authorList>
            <person name="Bertazzoni S."/>
            <person name="Jones D.A.B."/>
            <person name="Phan H.T."/>
            <person name="Tan K.-C."/>
            <person name="Hane J.K."/>
        </authorList>
    </citation>
    <scope>NUCLEOTIDE SEQUENCE [LARGE SCALE GENOMIC DNA]</scope>
    <source>
        <strain evidence="2">SN15 / ATCC MYA-4574 / FGSC 10173)</strain>
    </source>
</reference>
<organism evidence="1 2">
    <name type="scientific">Phaeosphaeria nodorum (strain SN15 / ATCC MYA-4574 / FGSC 10173)</name>
    <name type="common">Glume blotch fungus</name>
    <name type="synonym">Parastagonospora nodorum</name>
    <dbReference type="NCBI Taxonomy" id="321614"/>
    <lineage>
        <taxon>Eukaryota</taxon>
        <taxon>Fungi</taxon>
        <taxon>Dikarya</taxon>
        <taxon>Ascomycota</taxon>
        <taxon>Pezizomycotina</taxon>
        <taxon>Dothideomycetes</taxon>
        <taxon>Pleosporomycetidae</taxon>
        <taxon>Pleosporales</taxon>
        <taxon>Pleosporineae</taxon>
        <taxon>Phaeosphaeriaceae</taxon>
        <taxon>Parastagonospora</taxon>
    </lineage>
</organism>
<dbReference type="VEuPathDB" id="FungiDB:JI435_434050"/>
<dbReference type="EMBL" id="CP069028">
    <property type="protein sequence ID" value="QRC96691.1"/>
    <property type="molecule type" value="Genomic_DNA"/>
</dbReference>
<name>A0A7U2I1V7_PHANO</name>